<keyword evidence="3" id="KW-1185">Reference proteome</keyword>
<feature type="signal peptide" evidence="1">
    <location>
        <begin position="1"/>
        <end position="23"/>
    </location>
</feature>
<dbReference type="Proteomes" id="UP001500171">
    <property type="component" value="Unassembled WGS sequence"/>
</dbReference>
<name>A0ABP9N261_9GAMM</name>
<evidence type="ECO:0008006" key="4">
    <source>
        <dbReference type="Google" id="ProtNLM"/>
    </source>
</evidence>
<dbReference type="EMBL" id="BAABHY010000001">
    <property type="protein sequence ID" value="GAA5105738.1"/>
    <property type="molecule type" value="Genomic_DNA"/>
</dbReference>
<gene>
    <name evidence="2" type="ORF">GCM10023211_04800</name>
</gene>
<feature type="chain" id="PRO_5047162681" description="DUF2884 family protein" evidence="1">
    <location>
        <begin position="24"/>
        <end position="229"/>
    </location>
</feature>
<evidence type="ECO:0000256" key="1">
    <source>
        <dbReference type="SAM" id="SignalP"/>
    </source>
</evidence>
<sequence length="229" mass="26194">MIKRSVAWLCVLANLLLASPAMAKTVECLVKPSYDIVVSQSSVQLANPQTNVIIMPNGAVMLNGQSVKTKPAIQKEAKQFQAYLREQLPLFENRAYWQLNDVRVAFETAIREKLGNKSELLKHLNNLHAQLTDLLHKSIQTKDGVTYFYYQPFNNIKKDGEDIGEKVFYKILGDSITSFNLFKNYSAIKKIAKQEWKEQKVILKSFDEHVCELISDIDNQYNHLMIGLN</sequence>
<evidence type="ECO:0000313" key="3">
    <source>
        <dbReference type="Proteomes" id="UP001500171"/>
    </source>
</evidence>
<dbReference type="Pfam" id="PF11101">
    <property type="entry name" value="DUF2884"/>
    <property type="match status" value="1"/>
</dbReference>
<protein>
    <recommendedName>
        <fullName evidence="4">DUF2884 family protein</fullName>
    </recommendedName>
</protein>
<reference evidence="3" key="1">
    <citation type="journal article" date="2019" name="Int. J. Syst. Evol. Microbiol.">
        <title>The Global Catalogue of Microorganisms (GCM) 10K type strain sequencing project: providing services to taxonomists for standard genome sequencing and annotation.</title>
        <authorList>
            <consortium name="The Broad Institute Genomics Platform"/>
            <consortium name="The Broad Institute Genome Sequencing Center for Infectious Disease"/>
            <person name="Wu L."/>
            <person name="Ma J."/>
        </authorList>
    </citation>
    <scope>NUCLEOTIDE SEQUENCE [LARGE SCALE GENOMIC DNA]</scope>
    <source>
        <strain evidence="3">JCM 18050</strain>
    </source>
</reference>
<organism evidence="2 3">
    <name type="scientific">Orbus sasakiae</name>
    <dbReference type="NCBI Taxonomy" id="1078475"/>
    <lineage>
        <taxon>Bacteria</taxon>
        <taxon>Pseudomonadati</taxon>
        <taxon>Pseudomonadota</taxon>
        <taxon>Gammaproteobacteria</taxon>
        <taxon>Orbales</taxon>
        <taxon>Orbaceae</taxon>
        <taxon>Orbus</taxon>
    </lineage>
</organism>
<evidence type="ECO:0000313" key="2">
    <source>
        <dbReference type="EMBL" id="GAA5105738.1"/>
    </source>
</evidence>
<dbReference type="RefSeq" id="WP_345488427.1">
    <property type="nucleotide sequence ID" value="NZ_BAABHY010000001.1"/>
</dbReference>
<proteinExistence type="predicted"/>
<comment type="caution">
    <text evidence="2">The sequence shown here is derived from an EMBL/GenBank/DDBJ whole genome shotgun (WGS) entry which is preliminary data.</text>
</comment>
<accession>A0ABP9N261</accession>
<keyword evidence="1" id="KW-0732">Signal</keyword>
<dbReference type="InterPro" id="IPR021307">
    <property type="entry name" value="DUF2884"/>
</dbReference>